<comment type="similarity">
    <text evidence="1">Belongs to the short-chain dehydrogenases/reductases (SDR) family.</text>
</comment>
<dbReference type="SMART" id="SM00822">
    <property type="entry name" value="PKS_KR"/>
    <property type="match status" value="1"/>
</dbReference>
<dbReference type="EC" id="1.1.1.100" evidence="5"/>
<dbReference type="PANTHER" id="PTHR43639:SF1">
    <property type="entry name" value="SHORT-CHAIN DEHYDROGENASE_REDUCTASE FAMILY PROTEIN"/>
    <property type="match status" value="1"/>
</dbReference>
<proteinExistence type="inferred from homology"/>
<accession>A0A291Q5T7</accession>
<evidence type="ECO:0000259" key="4">
    <source>
        <dbReference type="SMART" id="SM00822"/>
    </source>
</evidence>
<dbReference type="SUPFAM" id="SSF51735">
    <property type="entry name" value="NAD(P)-binding Rossmann-fold domains"/>
    <property type="match status" value="1"/>
</dbReference>
<dbReference type="InterPro" id="IPR002347">
    <property type="entry name" value="SDR_fam"/>
</dbReference>
<feature type="domain" description="Ketoreductase" evidence="4">
    <location>
        <begin position="36"/>
        <end position="214"/>
    </location>
</feature>
<evidence type="ECO:0000256" key="1">
    <source>
        <dbReference type="ARBA" id="ARBA00006484"/>
    </source>
</evidence>
<evidence type="ECO:0000313" key="5">
    <source>
        <dbReference type="EMBL" id="ATL26847.1"/>
    </source>
</evidence>
<dbReference type="EMBL" id="CP022685">
    <property type="protein sequence ID" value="ATL26847.1"/>
    <property type="molecule type" value="Genomic_DNA"/>
</dbReference>
<gene>
    <name evidence="5" type="ORF">KY5_1829c</name>
</gene>
<dbReference type="Pfam" id="PF13561">
    <property type="entry name" value="adh_short_C2"/>
    <property type="match status" value="1"/>
</dbReference>
<reference evidence="5 6" key="1">
    <citation type="submission" date="2017-08" db="EMBL/GenBank/DDBJ databases">
        <title>Complete Genome Sequence of Streptomyces formicae KY5, the formicamycin producer.</title>
        <authorList>
            <person name="Holmes N.A."/>
            <person name="Devine R."/>
            <person name="Qin Z."/>
            <person name="Seipke R.F."/>
            <person name="Wilkinson B."/>
            <person name="Hutchings M.I."/>
        </authorList>
    </citation>
    <scope>NUCLEOTIDE SEQUENCE [LARGE SCALE GENOMIC DNA]</scope>
    <source>
        <strain evidence="5 6">KY5</strain>
    </source>
</reference>
<dbReference type="InterPro" id="IPR057326">
    <property type="entry name" value="KR_dom"/>
</dbReference>
<dbReference type="InterPro" id="IPR036291">
    <property type="entry name" value="NAD(P)-bd_dom_sf"/>
</dbReference>
<dbReference type="PANTHER" id="PTHR43639">
    <property type="entry name" value="OXIDOREDUCTASE, SHORT-CHAIN DEHYDROGENASE/REDUCTASE FAMILY (AFU_ORTHOLOGUE AFUA_5G02870)"/>
    <property type="match status" value="1"/>
</dbReference>
<dbReference type="PRINTS" id="PR00080">
    <property type="entry name" value="SDRFAMILY"/>
</dbReference>
<dbReference type="KEGG" id="sfk:KY5_1829c"/>
<dbReference type="GO" id="GO:0004316">
    <property type="term" value="F:3-oxoacyl-[acyl-carrier-protein] reductase (NADPH) activity"/>
    <property type="evidence" value="ECO:0007669"/>
    <property type="project" value="UniProtKB-EC"/>
</dbReference>
<organism evidence="5 6">
    <name type="scientific">Streptomyces formicae</name>
    <dbReference type="NCBI Taxonomy" id="1616117"/>
    <lineage>
        <taxon>Bacteria</taxon>
        <taxon>Bacillati</taxon>
        <taxon>Actinomycetota</taxon>
        <taxon>Actinomycetes</taxon>
        <taxon>Kitasatosporales</taxon>
        <taxon>Streptomycetaceae</taxon>
        <taxon>Streptomyces</taxon>
    </lineage>
</organism>
<keyword evidence="6" id="KW-1185">Reference proteome</keyword>
<dbReference type="FunFam" id="3.40.50.720:FF:000084">
    <property type="entry name" value="Short-chain dehydrogenase reductase"/>
    <property type="match status" value="1"/>
</dbReference>
<dbReference type="NCBIfam" id="NF005559">
    <property type="entry name" value="PRK07231.1"/>
    <property type="match status" value="1"/>
</dbReference>
<dbReference type="PRINTS" id="PR00081">
    <property type="entry name" value="GDHRDH"/>
</dbReference>
<dbReference type="InterPro" id="IPR020904">
    <property type="entry name" value="Sc_DH/Rdtase_CS"/>
</dbReference>
<evidence type="ECO:0000256" key="2">
    <source>
        <dbReference type="ARBA" id="ARBA00023002"/>
    </source>
</evidence>
<sequence length="276" mass="28673">MIGAGADRPDVQRLEAQMETSSNDSIRDGGRAGEERVALVTGSSSGIGAEIARRLAARGIRVVVNSARSVAAGEELAAELPDAVYVRASVADEADAKRLVQAAVDAYGRLDILVNCAGATRFIDHDDFEAASPEVWRELYDVNVIGVWQTITAAVPHLRASGAGSIVNISSQAGVRPGGSSIPYAVSKAAVNHMTKLLAKTLGPAVRVNAVAPGMIDTPWFDGVEGVEAAMEAVAERLPLGRVGRPEDIAEAVVDLANSSYITGEVLLVDGGGHLL</sequence>
<evidence type="ECO:0000256" key="3">
    <source>
        <dbReference type="SAM" id="MobiDB-lite"/>
    </source>
</evidence>
<dbReference type="CDD" id="cd05233">
    <property type="entry name" value="SDR_c"/>
    <property type="match status" value="1"/>
</dbReference>
<evidence type="ECO:0000313" key="6">
    <source>
        <dbReference type="Proteomes" id="UP000221011"/>
    </source>
</evidence>
<dbReference type="Gene3D" id="3.40.50.720">
    <property type="entry name" value="NAD(P)-binding Rossmann-like Domain"/>
    <property type="match status" value="1"/>
</dbReference>
<name>A0A291Q5T7_9ACTN</name>
<keyword evidence="2 5" id="KW-0560">Oxidoreductase</keyword>
<dbReference type="Proteomes" id="UP000221011">
    <property type="component" value="Chromosome"/>
</dbReference>
<dbReference type="PROSITE" id="PS00061">
    <property type="entry name" value="ADH_SHORT"/>
    <property type="match status" value="1"/>
</dbReference>
<feature type="region of interest" description="Disordered" evidence="3">
    <location>
        <begin position="1"/>
        <end position="33"/>
    </location>
</feature>
<dbReference type="AlphaFoldDB" id="A0A291Q5T7"/>
<protein>
    <submittedName>
        <fullName evidence="5">3-oxoacyl-[acyl-carrier protein] reductase</fullName>
        <ecNumber evidence="5">1.1.1.100</ecNumber>
    </submittedName>
</protein>